<dbReference type="PROSITE" id="PS51294">
    <property type="entry name" value="HTH_MYB"/>
    <property type="match status" value="1"/>
</dbReference>
<evidence type="ECO:0000313" key="7">
    <source>
        <dbReference type="Proteomes" id="UP001174677"/>
    </source>
</evidence>
<evidence type="ECO:0008006" key="8">
    <source>
        <dbReference type="Google" id="ProtNLM"/>
    </source>
</evidence>
<protein>
    <recommendedName>
        <fullName evidence="8">HTH myb-type domain-containing protein</fullName>
    </recommendedName>
</protein>
<evidence type="ECO:0000256" key="2">
    <source>
        <dbReference type="ARBA" id="ARBA00023125"/>
    </source>
</evidence>
<keyword evidence="3" id="KW-0539">Nucleus</keyword>
<dbReference type="SUPFAM" id="SSF46689">
    <property type="entry name" value="Homeodomain-like"/>
    <property type="match status" value="1"/>
</dbReference>
<evidence type="ECO:0000256" key="1">
    <source>
        <dbReference type="ARBA" id="ARBA00004123"/>
    </source>
</evidence>
<keyword evidence="7" id="KW-1185">Reference proteome</keyword>
<feature type="domain" description="Myb-like" evidence="4">
    <location>
        <begin position="54"/>
        <end position="112"/>
    </location>
</feature>
<gene>
    <name evidence="6" type="ORF">P3X46_029169</name>
</gene>
<sequence>MGRSPWRPLTPTKAHGPENCMQAHGEGCWRSLPTAAGLLRCGKSCRLRWINHPRPDLKGGNFTVEEDELIVELHSHPWQQAFCVHVLRWSLIAGRIPGRTDNEIKKCWNTHIRRKPLSSILMHFINKYLFMHIIITSLGAVPKEKIACGCRCKHQENPYEGKYQELNLEVKICPPFQHQPELLGGRGREVFCFYCSLGLQNSKECSCSEGDSDDLLDTKNSVLDYTS</sequence>
<feature type="domain" description="HTH myb-type" evidence="5">
    <location>
        <begin position="54"/>
        <end position="116"/>
    </location>
</feature>
<dbReference type="SMART" id="SM00717">
    <property type="entry name" value="SANT"/>
    <property type="match status" value="2"/>
</dbReference>
<dbReference type="InterPro" id="IPR015495">
    <property type="entry name" value="Myb_TF_plants"/>
</dbReference>
<dbReference type="CDD" id="cd00167">
    <property type="entry name" value="SANT"/>
    <property type="match status" value="1"/>
</dbReference>
<accession>A0ABQ9KUS3</accession>
<dbReference type="InterPro" id="IPR009057">
    <property type="entry name" value="Homeodomain-like_sf"/>
</dbReference>
<evidence type="ECO:0000259" key="4">
    <source>
        <dbReference type="PROSITE" id="PS50090"/>
    </source>
</evidence>
<dbReference type="PANTHER" id="PTHR47999:SF124">
    <property type="entry name" value="MYB TRANSCRIPTION FACTOR 42"/>
    <property type="match status" value="1"/>
</dbReference>
<keyword evidence="2" id="KW-0238">DNA-binding</keyword>
<organism evidence="6 7">
    <name type="scientific">Hevea brasiliensis</name>
    <name type="common">Para rubber tree</name>
    <name type="synonym">Siphonia brasiliensis</name>
    <dbReference type="NCBI Taxonomy" id="3981"/>
    <lineage>
        <taxon>Eukaryota</taxon>
        <taxon>Viridiplantae</taxon>
        <taxon>Streptophyta</taxon>
        <taxon>Embryophyta</taxon>
        <taxon>Tracheophyta</taxon>
        <taxon>Spermatophyta</taxon>
        <taxon>Magnoliopsida</taxon>
        <taxon>eudicotyledons</taxon>
        <taxon>Gunneridae</taxon>
        <taxon>Pentapetalae</taxon>
        <taxon>rosids</taxon>
        <taxon>fabids</taxon>
        <taxon>Malpighiales</taxon>
        <taxon>Euphorbiaceae</taxon>
        <taxon>Crotonoideae</taxon>
        <taxon>Micrandreae</taxon>
        <taxon>Hevea</taxon>
    </lineage>
</organism>
<dbReference type="InterPro" id="IPR001005">
    <property type="entry name" value="SANT/Myb"/>
</dbReference>
<evidence type="ECO:0000256" key="3">
    <source>
        <dbReference type="ARBA" id="ARBA00023242"/>
    </source>
</evidence>
<evidence type="ECO:0000313" key="6">
    <source>
        <dbReference type="EMBL" id="KAJ9146957.1"/>
    </source>
</evidence>
<dbReference type="EMBL" id="JARPOI010000016">
    <property type="protein sequence ID" value="KAJ9146957.1"/>
    <property type="molecule type" value="Genomic_DNA"/>
</dbReference>
<dbReference type="PANTHER" id="PTHR47999">
    <property type="entry name" value="TRANSCRIPTION FACTOR MYB8-RELATED-RELATED"/>
    <property type="match status" value="1"/>
</dbReference>
<dbReference type="PROSITE" id="PS50090">
    <property type="entry name" value="MYB_LIKE"/>
    <property type="match status" value="1"/>
</dbReference>
<dbReference type="Gene3D" id="1.10.10.60">
    <property type="entry name" value="Homeodomain-like"/>
    <property type="match status" value="2"/>
</dbReference>
<dbReference type="Pfam" id="PF00249">
    <property type="entry name" value="Myb_DNA-binding"/>
    <property type="match status" value="2"/>
</dbReference>
<dbReference type="Proteomes" id="UP001174677">
    <property type="component" value="Chromosome 16"/>
</dbReference>
<reference evidence="6" key="1">
    <citation type="journal article" date="2023" name="Plant Biotechnol. J.">
        <title>Chromosome-level wild Hevea brasiliensis genome provides new tools for genomic-assisted breeding and valuable loci to elevate rubber yield.</title>
        <authorList>
            <person name="Cheng H."/>
            <person name="Song X."/>
            <person name="Hu Y."/>
            <person name="Wu T."/>
            <person name="Yang Q."/>
            <person name="An Z."/>
            <person name="Feng S."/>
            <person name="Deng Z."/>
            <person name="Wu W."/>
            <person name="Zeng X."/>
            <person name="Tu M."/>
            <person name="Wang X."/>
            <person name="Huang H."/>
        </authorList>
    </citation>
    <scope>NUCLEOTIDE SEQUENCE</scope>
    <source>
        <strain evidence="6">MT/VB/25A 57/8</strain>
    </source>
</reference>
<proteinExistence type="predicted"/>
<comment type="subcellular location">
    <subcellularLocation>
        <location evidence="1">Nucleus</location>
    </subcellularLocation>
</comment>
<comment type="caution">
    <text evidence="6">The sequence shown here is derived from an EMBL/GenBank/DDBJ whole genome shotgun (WGS) entry which is preliminary data.</text>
</comment>
<dbReference type="InterPro" id="IPR017930">
    <property type="entry name" value="Myb_dom"/>
</dbReference>
<name>A0ABQ9KUS3_HEVBR</name>
<evidence type="ECO:0000259" key="5">
    <source>
        <dbReference type="PROSITE" id="PS51294"/>
    </source>
</evidence>